<gene>
    <name evidence="1" type="ORF">GCM10011390_19290</name>
</gene>
<reference evidence="1" key="1">
    <citation type="journal article" date="2014" name="Int. J. Syst. Evol. Microbiol.">
        <title>Complete genome sequence of Corynebacterium casei LMG S-19264T (=DSM 44701T), isolated from a smear-ripened cheese.</title>
        <authorList>
            <consortium name="US DOE Joint Genome Institute (JGI-PGF)"/>
            <person name="Walter F."/>
            <person name="Albersmeier A."/>
            <person name="Kalinowski J."/>
            <person name="Ruckert C."/>
        </authorList>
    </citation>
    <scope>NUCLEOTIDE SEQUENCE</scope>
    <source>
        <strain evidence="1">CGMCC 1.15367</strain>
    </source>
</reference>
<accession>A0A916ZJ95</accession>
<dbReference type="AlphaFoldDB" id="A0A916ZJ95"/>
<sequence>MIDGDVRATFDLPLVVAGYVLLMSGEDKRTDDEVVEAAIRWFMQMSRYVREEAYKELGRR</sequence>
<evidence type="ECO:0000313" key="1">
    <source>
        <dbReference type="EMBL" id="GGE00614.1"/>
    </source>
</evidence>
<keyword evidence="2" id="KW-1185">Reference proteome</keyword>
<dbReference type="RefSeq" id="WP_188907987.1">
    <property type="nucleotide sequence ID" value="NZ_BMIQ01000002.1"/>
</dbReference>
<proteinExistence type="predicted"/>
<evidence type="ECO:0000313" key="2">
    <source>
        <dbReference type="Proteomes" id="UP000644699"/>
    </source>
</evidence>
<reference evidence="1" key="2">
    <citation type="submission" date="2020-09" db="EMBL/GenBank/DDBJ databases">
        <authorList>
            <person name="Sun Q."/>
            <person name="Zhou Y."/>
        </authorList>
    </citation>
    <scope>NUCLEOTIDE SEQUENCE</scope>
    <source>
        <strain evidence="1">CGMCC 1.15367</strain>
    </source>
</reference>
<organism evidence="1 2">
    <name type="scientific">Aureimonas endophytica</name>
    <dbReference type="NCBI Taxonomy" id="2027858"/>
    <lineage>
        <taxon>Bacteria</taxon>
        <taxon>Pseudomonadati</taxon>
        <taxon>Pseudomonadota</taxon>
        <taxon>Alphaproteobacteria</taxon>
        <taxon>Hyphomicrobiales</taxon>
        <taxon>Aurantimonadaceae</taxon>
        <taxon>Aureimonas</taxon>
    </lineage>
</organism>
<comment type="caution">
    <text evidence="1">The sequence shown here is derived from an EMBL/GenBank/DDBJ whole genome shotgun (WGS) entry which is preliminary data.</text>
</comment>
<dbReference type="EMBL" id="BMIQ01000002">
    <property type="protein sequence ID" value="GGE00614.1"/>
    <property type="molecule type" value="Genomic_DNA"/>
</dbReference>
<protein>
    <submittedName>
        <fullName evidence="1">Uncharacterized protein</fullName>
    </submittedName>
</protein>
<dbReference type="Proteomes" id="UP000644699">
    <property type="component" value="Unassembled WGS sequence"/>
</dbReference>
<name>A0A916ZJ95_9HYPH</name>